<keyword evidence="2" id="KW-1185">Reference proteome</keyword>
<proteinExistence type="predicted"/>
<reference evidence="1" key="1">
    <citation type="journal article" date="2018" name="DNA Res.">
        <title>Multiple hybrid de novo genome assembly of finger millet, an orphan allotetraploid crop.</title>
        <authorList>
            <person name="Hatakeyama M."/>
            <person name="Aluri S."/>
            <person name="Balachadran M.T."/>
            <person name="Sivarajan S.R."/>
            <person name="Patrignani A."/>
            <person name="Gruter S."/>
            <person name="Poveda L."/>
            <person name="Shimizu-Inatsugi R."/>
            <person name="Baeten J."/>
            <person name="Francoijs K.J."/>
            <person name="Nataraja K.N."/>
            <person name="Reddy Y.A.N."/>
            <person name="Phadnis S."/>
            <person name="Ravikumar R.L."/>
            <person name="Schlapbach R."/>
            <person name="Sreeman S.M."/>
            <person name="Shimizu K.K."/>
        </authorList>
    </citation>
    <scope>NUCLEOTIDE SEQUENCE</scope>
</reference>
<evidence type="ECO:0000313" key="1">
    <source>
        <dbReference type="EMBL" id="GJN27549.1"/>
    </source>
</evidence>
<evidence type="ECO:0000313" key="2">
    <source>
        <dbReference type="Proteomes" id="UP001054889"/>
    </source>
</evidence>
<name>A0AAV5EW04_ELECO</name>
<accession>A0AAV5EW04</accession>
<dbReference type="EMBL" id="BQKI01000079">
    <property type="protein sequence ID" value="GJN27549.1"/>
    <property type="molecule type" value="Genomic_DNA"/>
</dbReference>
<reference evidence="1" key="2">
    <citation type="submission" date="2021-12" db="EMBL/GenBank/DDBJ databases">
        <title>Resequencing data analysis of finger millet.</title>
        <authorList>
            <person name="Hatakeyama M."/>
            <person name="Aluri S."/>
            <person name="Balachadran M.T."/>
            <person name="Sivarajan S.R."/>
            <person name="Poveda L."/>
            <person name="Shimizu-Inatsugi R."/>
            <person name="Schlapbach R."/>
            <person name="Sreeman S.M."/>
            <person name="Shimizu K.K."/>
        </authorList>
    </citation>
    <scope>NUCLEOTIDE SEQUENCE</scope>
</reference>
<dbReference type="AlphaFoldDB" id="A0AAV5EW04"/>
<comment type="caution">
    <text evidence="1">The sequence shown here is derived from an EMBL/GenBank/DDBJ whole genome shotgun (WGS) entry which is preliminary data.</text>
</comment>
<dbReference type="Proteomes" id="UP001054889">
    <property type="component" value="Unassembled WGS sequence"/>
</dbReference>
<sequence length="74" mass="7801">MPSSTPSCRSSRLDRPCSCACCRGAGWGCGAPCHASTSTIESSKMKNRTGRRIAFGVLVRPKDPVGLRILSTAC</sequence>
<protein>
    <submittedName>
        <fullName evidence="1">Uncharacterized protein</fullName>
    </submittedName>
</protein>
<organism evidence="1 2">
    <name type="scientific">Eleusine coracana subsp. coracana</name>
    <dbReference type="NCBI Taxonomy" id="191504"/>
    <lineage>
        <taxon>Eukaryota</taxon>
        <taxon>Viridiplantae</taxon>
        <taxon>Streptophyta</taxon>
        <taxon>Embryophyta</taxon>
        <taxon>Tracheophyta</taxon>
        <taxon>Spermatophyta</taxon>
        <taxon>Magnoliopsida</taxon>
        <taxon>Liliopsida</taxon>
        <taxon>Poales</taxon>
        <taxon>Poaceae</taxon>
        <taxon>PACMAD clade</taxon>
        <taxon>Chloridoideae</taxon>
        <taxon>Cynodonteae</taxon>
        <taxon>Eleusininae</taxon>
        <taxon>Eleusine</taxon>
    </lineage>
</organism>
<gene>
    <name evidence="1" type="primary">gb15579</name>
    <name evidence="1" type="ORF">PR202_gb15579</name>
</gene>